<keyword evidence="1" id="KW-1133">Transmembrane helix</keyword>
<evidence type="ECO:0000313" key="3">
    <source>
        <dbReference type="Proteomes" id="UP000050525"/>
    </source>
</evidence>
<protein>
    <submittedName>
        <fullName evidence="2">Uncharacterized protein</fullName>
    </submittedName>
</protein>
<keyword evidence="1" id="KW-0472">Membrane</keyword>
<keyword evidence="1" id="KW-0812">Transmembrane</keyword>
<comment type="caution">
    <text evidence="2">The sequence shown here is derived from an EMBL/GenBank/DDBJ whole genome shotgun (WGS) entry which is preliminary data.</text>
</comment>
<accession>A0A151MDI2</accession>
<feature type="transmembrane region" description="Helical" evidence="1">
    <location>
        <begin position="62"/>
        <end position="84"/>
    </location>
</feature>
<gene>
    <name evidence="2" type="ORF">Y1Q_0003106</name>
</gene>
<dbReference type="Proteomes" id="UP000050525">
    <property type="component" value="Unassembled WGS sequence"/>
</dbReference>
<sequence>MKVSGHQARKKKNNTLHRIYPPVNVLVSSGTKVAPPVEKSSQGSWWIQSNPEMSGVHSSVSVFLLDVAPLLLLLQLSTAFYQIYSSFFSGNFSSLALFLPHSPVLHYFGKKI</sequence>
<organism evidence="2 3">
    <name type="scientific">Alligator mississippiensis</name>
    <name type="common">American alligator</name>
    <dbReference type="NCBI Taxonomy" id="8496"/>
    <lineage>
        <taxon>Eukaryota</taxon>
        <taxon>Metazoa</taxon>
        <taxon>Chordata</taxon>
        <taxon>Craniata</taxon>
        <taxon>Vertebrata</taxon>
        <taxon>Euteleostomi</taxon>
        <taxon>Archelosauria</taxon>
        <taxon>Archosauria</taxon>
        <taxon>Crocodylia</taxon>
        <taxon>Alligatoridae</taxon>
        <taxon>Alligatorinae</taxon>
        <taxon>Alligator</taxon>
    </lineage>
</organism>
<name>A0A151MDI2_ALLMI</name>
<dbReference type="EMBL" id="AKHW03006231">
    <property type="protein sequence ID" value="KYO22571.1"/>
    <property type="molecule type" value="Genomic_DNA"/>
</dbReference>
<evidence type="ECO:0000313" key="2">
    <source>
        <dbReference type="EMBL" id="KYO22571.1"/>
    </source>
</evidence>
<reference evidence="2 3" key="1">
    <citation type="journal article" date="2012" name="Genome Biol.">
        <title>Sequencing three crocodilian genomes to illuminate the evolution of archosaurs and amniotes.</title>
        <authorList>
            <person name="St John J.A."/>
            <person name="Braun E.L."/>
            <person name="Isberg S.R."/>
            <person name="Miles L.G."/>
            <person name="Chong A.Y."/>
            <person name="Gongora J."/>
            <person name="Dalzell P."/>
            <person name="Moran C."/>
            <person name="Bed'hom B."/>
            <person name="Abzhanov A."/>
            <person name="Burgess S.C."/>
            <person name="Cooksey A.M."/>
            <person name="Castoe T.A."/>
            <person name="Crawford N.G."/>
            <person name="Densmore L.D."/>
            <person name="Drew J.C."/>
            <person name="Edwards S.V."/>
            <person name="Faircloth B.C."/>
            <person name="Fujita M.K."/>
            <person name="Greenwold M.J."/>
            <person name="Hoffmann F.G."/>
            <person name="Howard J.M."/>
            <person name="Iguchi T."/>
            <person name="Janes D.E."/>
            <person name="Khan S.Y."/>
            <person name="Kohno S."/>
            <person name="de Koning A.J."/>
            <person name="Lance S.L."/>
            <person name="McCarthy F.M."/>
            <person name="McCormack J.E."/>
            <person name="Merchant M.E."/>
            <person name="Peterson D.G."/>
            <person name="Pollock D.D."/>
            <person name="Pourmand N."/>
            <person name="Raney B.J."/>
            <person name="Roessler K.A."/>
            <person name="Sanford J.R."/>
            <person name="Sawyer R.H."/>
            <person name="Schmidt C.J."/>
            <person name="Triplett E.W."/>
            <person name="Tuberville T.D."/>
            <person name="Venegas-Anaya M."/>
            <person name="Howard J.T."/>
            <person name="Jarvis E.D."/>
            <person name="Guillette L.J.Jr."/>
            <person name="Glenn T.C."/>
            <person name="Green R.E."/>
            <person name="Ray D.A."/>
        </authorList>
    </citation>
    <scope>NUCLEOTIDE SEQUENCE [LARGE SCALE GENOMIC DNA]</scope>
    <source>
        <strain evidence="2">KSC_2009_1</strain>
    </source>
</reference>
<dbReference type="AlphaFoldDB" id="A0A151MDI2"/>
<keyword evidence="3" id="KW-1185">Reference proteome</keyword>
<proteinExistence type="predicted"/>
<evidence type="ECO:0000256" key="1">
    <source>
        <dbReference type="SAM" id="Phobius"/>
    </source>
</evidence>